<gene>
    <name evidence="2" type="ORF">LPLAT_LOCUS8569</name>
</gene>
<proteinExistence type="predicted"/>
<organism evidence="2 3">
    <name type="scientific">Lasius platythorax</name>
    <dbReference type="NCBI Taxonomy" id="488582"/>
    <lineage>
        <taxon>Eukaryota</taxon>
        <taxon>Metazoa</taxon>
        <taxon>Ecdysozoa</taxon>
        <taxon>Arthropoda</taxon>
        <taxon>Hexapoda</taxon>
        <taxon>Insecta</taxon>
        <taxon>Pterygota</taxon>
        <taxon>Neoptera</taxon>
        <taxon>Endopterygota</taxon>
        <taxon>Hymenoptera</taxon>
        <taxon>Apocrita</taxon>
        <taxon>Aculeata</taxon>
        <taxon>Formicoidea</taxon>
        <taxon>Formicidae</taxon>
        <taxon>Formicinae</taxon>
        <taxon>Lasius</taxon>
        <taxon>Lasius</taxon>
    </lineage>
</organism>
<reference evidence="2" key="1">
    <citation type="submission" date="2024-04" db="EMBL/GenBank/DDBJ databases">
        <authorList>
            <consortium name="Molecular Ecology Group"/>
        </authorList>
    </citation>
    <scope>NUCLEOTIDE SEQUENCE</scope>
</reference>
<feature type="region of interest" description="Disordered" evidence="1">
    <location>
        <begin position="1"/>
        <end position="60"/>
    </location>
</feature>
<name>A0AAV2NUC0_9HYME</name>
<keyword evidence="3" id="KW-1185">Reference proteome</keyword>
<feature type="compositionally biased region" description="Low complexity" evidence="1">
    <location>
        <begin position="10"/>
        <end position="24"/>
    </location>
</feature>
<evidence type="ECO:0000313" key="3">
    <source>
        <dbReference type="Proteomes" id="UP001497644"/>
    </source>
</evidence>
<evidence type="ECO:0000313" key="2">
    <source>
        <dbReference type="EMBL" id="CAL1682680.1"/>
    </source>
</evidence>
<accession>A0AAV2NUC0</accession>
<dbReference type="EMBL" id="OZ034827">
    <property type="protein sequence ID" value="CAL1682680.1"/>
    <property type="molecule type" value="Genomic_DNA"/>
</dbReference>
<dbReference type="AlphaFoldDB" id="A0AAV2NUC0"/>
<protein>
    <submittedName>
        <fullName evidence="2">Uncharacterized protein</fullName>
    </submittedName>
</protein>
<dbReference type="Proteomes" id="UP001497644">
    <property type="component" value="Chromosome 4"/>
</dbReference>
<evidence type="ECO:0000256" key="1">
    <source>
        <dbReference type="SAM" id="MobiDB-lite"/>
    </source>
</evidence>
<sequence>MLRRYWRHLSSFSRSDSANRASSRILGNPREYGFRPETTRLPVASVEKGGGGAEGNYPCITPPRSPWKRFTRNYLRKFARKFRSVDLPAAGEQKRVLDLGGEYPA</sequence>